<accession>A0A0G3X504</accession>
<evidence type="ECO:0000313" key="2">
    <source>
        <dbReference type="Proteomes" id="UP000037643"/>
    </source>
</evidence>
<dbReference type="Proteomes" id="UP000037643">
    <property type="component" value="Chromosome"/>
</dbReference>
<evidence type="ECO:0008006" key="3">
    <source>
        <dbReference type="Google" id="ProtNLM"/>
    </source>
</evidence>
<dbReference type="STRING" id="543877.AM2010_168"/>
<sequence length="288" mass="32438">MIIEVFENLLNSLDGEGRERYGDAWVGLVGERLEQLRSDYNELTDPGRTIIDYGDLATQAAYVYAYGVGRAFFTYELLKKHRKELEEPIFSADVARVTSLGGGPGSELAGLVMYLLDESSGESVESIKYWVLDKDSEWEHPCQALIDDLSNHLPIKLIYDELDLANQKECKAISLEGDDLLILSFVISELCALEDKNEILEGLRHLYGTMDSGSYIFYNDSNAYSFYKFFNDSKTFVKGFGRASQVNEVIEEIAFKEELGGTYSSYSCAYDATPHTTSDALSKFLRRV</sequence>
<gene>
    <name evidence="1" type="ORF">AM2010_168</name>
</gene>
<dbReference type="EMBL" id="CP011805">
    <property type="protein sequence ID" value="AKM06257.1"/>
    <property type="molecule type" value="Genomic_DNA"/>
</dbReference>
<proteinExistence type="predicted"/>
<dbReference type="KEGG" id="amx:AM2010_168"/>
<protein>
    <recommendedName>
        <fullName evidence="3">Histidine-specific methyltransferase SAM-dependent domain-containing protein</fullName>
    </recommendedName>
</protein>
<reference evidence="1 2" key="1">
    <citation type="submission" date="2015-06" db="EMBL/GenBank/DDBJ databases">
        <authorList>
            <person name="Kim K.M."/>
        </authorList>
    </citation>
    <scope>NUCLEOTIDE SEQUENCE [LARGE SCALE GENOMIC DNA]</scope>
    <source>
        <strain evidence="1 2">KCTC 22370</strain>
    </source>
</reference>
<dbReference type="AlphaFoldDB" id="A0A0G3X504"/>
<keyword evidence="2" id="KW-1185">Reference proteome</keyword>
<organism evidence="1 2">
    <name type="scientific">Pelagerythrobacter marensis</name>
    <dbReference type="NCBI Taxonomy" id="543877"/>
    <lineage>
        <taxon>Bacteria</taxon>
        <taxon>Pseudomonadati</taxon>
        <taxon>Pseudomonadota</taxon>
        <taxon>Alphaproteobacteria</taxon>
        <taxon>Sphingomonadales</taxon>
        <taxon>Erythrobacteraceae</taxon>
        <taxon>Pelagerythrobacter</taxon>
    </lineage>
</organism>
<dbReference type="RefSeq" id="WP_047805472.1">
    <property type="nucleotide sequence ID" value="NZ_CP011805.1"/>
</dbReference>
<evidence type="ECO:0000313" key="1">
    <source>
        <dbReference type="EMBL" id="AKM06257.1"/>
    </source>
</evidence>
<name>A0A0G3X504_9SPHN</name>
<dbReference type="PATRIC" id="fig|543877.4.peg.169"/>